<comment type="caution">
    <text evidence="3">The sequence shown here is derived from an EMBL/GenBank/DDBJ whole genome shotgun (WGS) entry which is preliminary data.</text>
</comment>
<evidence type="ECO:0000256" key="1">
    <source>
        <dbReference type="SAM" id="MobiDB-lite"/>
    </source>
</evidence>
<feature type="compositionally biased region" description="Polar residues" evidence="1">
    <location>
        <begin position="16"/>
        <end position="27"/>
    </location>
</feature>
<evidence type="ECO:0000313" key="4">
    <source>
        <dbReference type="Proteomes" id="UP000236319"/>
    </source>
</evidence>
<dbReference type="GeneID" id="39877143"/>
<keyword evidence="2" id="KW-1133">Transmembrane helix</keyword>
<feature type="region of interest" description="Disordered" evidence="1">
    <location>
        <begin position="1"/>
        <end position="31"/>
    </location>
</feature>
<feature type="transmembrane region" description="Helical" evidence="2">
    <location>
        <begin position="1533"/>
        <end position="1556"/>
    </location>
</feature>
<protein>
    <recommendedName>
        <fullName evidence="5">Extracellular matrix-binding ebh</fullName>
    </recommendedName>
</protein>
<organism evidence="3 4">
    <name type="scientific">Babesia ovata</name>
    <dbReference type="NCBI Taxonomy" id="189622"/>
    <lineage>
        <taxon>Eukaryota</taxon>
        <taxon>Sar</taxon>
        <taxon>Alveolata</taxon>
        <taxon>Apicomplexa</taxon>
        <taxon>Aconoidasida</taxon>
        <taxon>Piroplasmida</taxon>
        <taxon>Babesiidae</taxon>
        <taxon>Babesia</taxon>
    </lineage>
</organism>
<dbReference type="VEuPathDB" id="PiroplasmaDB:BOVATA_048660"/>
<dbReference type="EMBL" id="BDSA01000038">
    <property type="protein sequence ID" value="GBE63373.1"/>
    <property type="molecule type" value="Genomic_DNA"/>
</dbReference>
<sequence>MRHPTPTTPNSPPSILSFTSPTSTESPAQAVDSALGKVKSFVEGSGAGQNGDNITSRFKKDVIGDLTREVEKLPDAVEHFEDQAKQQIRAAATTAITKAADIVADGSNVDASAIDLSTKMPTFNSHFTAITKNLDSELSKQVEEHIGQDDGQPGGKITELKTTMFNNYNNHVEQESVKTFDPNNPDSLDGQLPVAISSISSDGLKDLTELIDDSPSGGTDPKKITKQTFEAPVTAINKQLGEIKKLVAGEDGQDAWSTNDNKGIKIYLGYLKDGLNSEEWKPVGIPVQGLAKIAQNIRHLQNVNLTNKPIDIDYAVRAIKGEVKELREKLKKDNDNTGVINVLTDLKDSGLSKFFNAWPADSKTLNGLGRIYEDLKRENDKLPKQTKIIDDTINIVKQQINDALRDVGFKLHHDLVDDDVVDQLVKLAKMIGKSKDGYHNNLVKICEEINWQQISAFTYKPQAIHQANEAIKVALKAQMSTLDNDVITTLNDLMTNGLSNQASWKPSGQEAAKGFDHIISELNTQQSTLEQQPTAIGSGVTQITNEIDELRSELQGKDDTEPKEKGVINNLKHLEEKIGEGKNEGLEKIKKDIEELNRDTVPKVNEHLGELCAKIASEAGSVDWQLGLFKKNNIDKDLAKIKTQIDTLRTGDLQAAIAMCDKFLTDADYIKWEKVENIERFVDSEIEKAIAELSKQARRQYVESAKDALKHFADKVAGELGELPKDIAHDLAIGFKGFMAKLENGFVKNIEGIKGIDFRDFKNRSPLSQVAEKISASVHGFFPELMQQEEFLNGKFPKPAKSDTSQSLTDEQVEALESMPENMLQFVSFIDAFDNLIQHIEAAGHFDFPLTVPLEKLKKQLGAFTYDAYNDGQRALLRPLKNGINNIHVELGNAYISTYSGQEFTAALVEPESAGKNAAQSTDLISWQNSKLTPYGGKLSKVFLTLLPILETSFAVLKHNCKSLAGQHLNRSTDLGRLLGEMGYRVPDDGKQDGELNSHVTGRGITMLLVGDFERVFNSDKDTKNALGVLVESLNDYYKACHYATLSATRTPRSVYEMLCWLTGLPHNCVYDKLCKFTKLCYDEQTENSLYPTTITADALVSAIDRLTAHCPSILTRVLGYGDAYSTYACDFYNNSTKLYYPQDGEECLHLLLHILCRLLSVLRYLFSQCSLPAHHGGWADCKYGKGATPYTWQCNPPLNGLPNPHPECSDKSPLMSYLNDCLPGLLPHQVIAIGCEPKCNTCPTSQPGMPCLTPLGFRTFSGSTKTGKHLCAVLTKLLANVHIKSLLSLCPTPPATLAEHFGFAFSLVREWRDASQNSFQECFRTSITDVSMGLYTNTNDLTNALSNAYGSSLSNHSHTSGDPKPAQLSSLSMDPACLGDAAHCAPYLSTLCFDPYHYLAHRHSDLYLSWAVYLPWNFYDLLLCLYTAFCNISCRDWGCGDCLHEDPCDRGSHGVLSPQSPASGCRCRSTVHCRGVMPTLYQHSLTFKDAPALISQNKNCSTLAKQLSQVLHSDHFTELFDQCDQFLYRIRMPFLCAIIALWLLATLYILSALLYRLDLLRIHSHLLTTRASHLIDVKALLAGSRRMLSLYKDVDYFDDDFHS</sequence>
<name>A0A2H6KK50_9APIC</name>
<dbReference type="RefSeq" id="XP_028869616.1">
    <property type="nucleotide sequence ID" value="XM_029013783.1"/>
</dbReference>
<evidence type="ECO:0008006" key="5">
    <source>
        <dbReference type="Google" id="ProtNLM"/>
    </source>
</evidence>
<evidence type="ECO:0000256" key="2">
    <source>
        <dbReference type="SAM" id="Phobius"/>
    </source>
</evidence>
<keyword evidence="4" id="KW-1185">Reference proteome</keyword>
<reference evidence="3 4" key="1">
    <citation type="journal article" date="2017" name="BMC Genomics">
        <title>Whole-genome assembly of Babesia ovata and comparative genomics between closely related pathogens.</title>
        <authorList>
            <person name="Yamagishi J."/>
            <person name="Asada M."/>
            <person name="Hakimi H."/>
            <person name="Tanaka T.Q."/>
            <person name="Sugimoto C."/>
            <person name="Kawazu S."/>
        </authorList>
    </citation>
    <scope>NUCLEOTIDE SEQUENCE [LARGE SCALE GENOMIC DNA]</scope>
    <source>
        <strain evidence="3 4">Miyake</strain>
    </source>
</reference>
<proteinExistence type="predicted"/>
<evidence type="ECO:0000313" key="3">
    <source>
        <dbReference type="EMBL" id="GBE63373.1"/>
    </source>
</evidence>
<feature type="compositionally biased region" description="Pro residues" evidence="1">
    <location>
        <begin position="1"/>
        <end position="12"/>
    </location>
</feature>
<keyword evidence="2" id="KW-0812">Transmembrane</keyword>
<keyword evidence="2" id="KW-0472">Membrane</keyword>
<accession>A0A2H6KK50</accession>
<gene>
    <name evidence="3" type="ORF">BOVATA_048660</name>
</gene>
<dbReference type="Proteomes" id="UP000236319">
    <property type="component" value="Unassembled WGS sequence"/>
</dbReference>